<evidence type="ECO:0000259" key="5">
    <source>
        <dbReference type="Pfam" id="PF00501"/>
    </source>
</evidence>
<keyword evidence="4" id="KW-0812">Transmembrane</keyword>
<comment type="caution">
    <text evidence="7">The sequence shown here is derived from an EMBL/GenBank/DDBJ whole genome shotgun (WGS) entry which is preliminary data.</text>
</comment>
<dbReference type="SUPFAM" id="SSF56801">
    <property type="entry name" value="Acetyl-CoA synthetase-like"/>
    <property type="match status" value="1"/>
</dbReference>
<name>A0AAN7QLV7_9MYRT</name>
<evidence type="ECO:0000259" key="6">
    <source>
        <dbReference type="Pfam" id="PF13193"/>
    </source>
</evidence>
<dbReference type="Pfam" id="PF13193">
    <property type="entry name" value="AMP-binding_C"/>
    <property type="match status" value="1"/>
</dbReference>
<dbReference type="InterPro" id="IPR000873">
    <property type="entry name" value="AMP-dep_synth/lig_dom"/>
</dbReference>
<keyword evidence="4" id="KW-0472">Membrane</keyword>
<organism evidence="7 8">
    <name type="scientific">Trapa incisa</name>
    <dbReference type="NCBI Taxonomy" id="236973"/>
    <lineage>
        <taxon>Eukaryota</taxon>
        <taxon>Viridiplantae</taxon>
        <taxon>Streptophyta</taxon>
        <taxon>Embryophyta</taxon>
        <taxon>Tracheophyta</taxon>
        <taxon>Spermatophyta</taxon>
        <taxon>Magnoliopsida</taxon>
        <taxon>eudicotyledons</taxon>
        <taxon>Gunneridae</taxon>
        <taxon>Pentapetalae</taxon>
        <taxon>rosids</taxon>
        <taxon>malvids</taxon>
        <taxon>Myrtales</taxon>
        <taxon>Lythraceae</taxon>
        <taxon>Trapa</taxon>
    </lineage>
</organism>
<evidence type="ECO:0008006" key="9">
    <source>
        <dbReference type="Google" id="ProtNLM"/>
    </source>
</evidence>
<dbReference type="FunFam" id="3.40.50.12780:FF:000003">
    <property type="entry name" value="Long-chain-fatty-acid--CoA ligase FadD"/>
    <property type="match status" value="1"/>
</dbReference>
<dbReference type="AlphaFoldDB" id="A0AAN7QLV7"/>
<comment type="similarity">
    <text evidence="1">Belongs to the ATP-dependent AMP-binding enzyme family.</text>
</comment>
<dbReference type="GO" id="GO:0005777">
    <property type="term" value="C:peroxisome"/>
    <property type="evidence" value="ECO:0007669"/>
    <property type="project" value="TreeGrafter"/>
</dbReference>
<feature type="domain" description="AMP-binding enzyme C-terminal" evidence="6">
    <location>
        <begin position="469"/>
        <end position="574"/>
    </location>
</feature>
<accession>A0AAN7QLV7</accession>
<dbReference type="Gene3D" id="3.30.300.30">
    <property type="match status" value="1"/>
</dbReference>
<feature type="domain" description="AMP-dependent synthetase/ligase" evidence="5">
    <location>
        <begin position="47"/>
        <end position="418"/>
    </location>
</feature>
<sequence length="588" mass="63389">MAAQLPMADVDPRSGFQRPTATFHSKRQPIPLPPNPNLDITTFISSRAHHGGDAPAFIDAATGRYLTFPDVFRSVDSLSAALSSMGIRKGDVILLLSPNSIFFPIVCLSVMSLGAIITTTNPLNTANEIGKQAADSRPVLAFTTQQLAPKLAGLSLPIVLIDGEEAKTASVAGKMRIVGTLEKLMNAEAGEKLVRDRISQNDTATLLYSSGTTGASKGVASSHRNLIAMVQTVINRFNLDDTNSSHRFICTVPMFHIYGLAAFATGILATGSSVIVLSKFDLHEMLSSIEKYKATYLPLVPPILIALVNGASQIRSKYDLSSLQSVLSGGAPLSREVIEGFLEKYPRVTILQGYGLTESAGTGASTDTLEESRRYGTAGLLSPSMEAMVVDPDSEARLGVNQTGELWLKGPTVMKGYFGKMEATSSTLSSEGWLRTGDLCYIDEDGFIFIVDRLKELIKYKGYQVPPAELEGLLLTHPEVADAAVIPFPDKEVGQYPMAYVVRKGGSRLSEGAVMEFVAKQVQILLGVCCHFFCNGVLQIGWIASTGYSVQVASYKRIRRVAFIDSIPKNPSGKILRKDLIQLATSKL</sequence>
<dbReference type="Gene3D" id="3.40.50.12780">
    <property type="entry name" value="N-terminal domain of ligase-like"/>
    <property type="match status" value="1"/>
</dbReference>
<proteinExistence type="inferred from homology"/>
<keyword evidence="8" id="KW-1185">Reference proteome</keyword>
<evidence type="ECO:0000313" key="7">
    <source>
        <dbReference type="EMBL" id="KAK4771106.1"/>
    </source>
</evidence>
<feature type="transmembrane region" description="Helical" evidence="4">
    <location>
        <begin position="92"/>
        <end position="117"/>
    </location>
</feature>
<dbReference type="InterPro" id="IPR020845">
    <property type="entry name" value="AMP-binding_CS"/>
</dbReference>
<dbReference type="PANTHER" id="PTHR24096:SF413">
    <property type="entry name" value="PEROXISOMAL OPC-8:0-COA LIGASE 1"/>
    <property type="match status" value="1"/>
</dbReference>
<evidence type="ECO:0000256" key="1">
    <source>
        <dbReference type="ARBA" id="ARBA00006432"/>
    </source>
</evidence>
<dbReference type="InterPro" id="IPR025110">
    <property type="entry name" value="AMP-bd_C"/>
</dbReference>
<reference evidence="7 8" key="1">
    <citation type="journal article" date="2023" name="Hortic Res">
        <title>Pangenome of water caltrop reveals structural variations and asymmetric subgenome divergence after allopolyploidization.</title>
        <authorList>
            <person name="Zhang X."/>
            <person name="Chen Y."/>
            <person name="Wang L."/>
            <person name="Yuan Y."/>
            <person name="Fang M."/>
            <person name="Shi L."/>
            <person name="Lu R."/>
            <person name="Comes H.P."/>
            <person name="Ma Y."/>
            <person name="Chen Y."/>
            <person name="Huang G."/>
            <person name="Zhou Y."/>
            <person name="Zheng Z."/>
            <person name="Qiu Y."/>
        </authorList>
    </citation>
    <scope>NUCLEOTIDE SEQUENCE [LARGE SCALE GENOMIC DNA]</scope>
    <source>
        <tissue evidence="7">Roots</tissue>
    </source>
</reference>
<evidence type="ECO:0000256" key="4">
    <source>
        <dbReference type="SAM" id="Phobius"/>
    </source>
</evidence>
<dbReference type="Proteomes" id="UP001345219">
    <property type="component" value="Chromosome 24"/>
</dbReference>
<dbReference type="InterPro" id="IPR045851">
    <property type="entry name" value="AMP-bd_C_sf"/>
</dbReference>
<dbReference type="PROSITE" id="PS00455">
    <property type="entry name" value="AMP_BINDING"/>
    <property type="match status" value="1"/>
</dbReference>
<dbReference type="PANTHER" id="PTHR24096">
    <property type="entry name" value="LONG-CHAIN-FATTY-ACID--COA LIGASE"/>
    <property type="match status" value="1"/>
</dbReference>
<keyword evidence="2" id="KW-0436">Ligase</keyword>
<dbReference type="Pfam" id="PF00501">
    <property type="entry name" value="AMP-binding"/>
    <property type="match status" value="1"/>
</dbReference>
<feature type="region of interest" description="Disordered" evidence="3">
    <location>
        <begin position="1"/>
        <end position="31"/>
    </location>
</feature>
<keyword evidence="4" id="KW-1133">Transmembrane helix</keyword>
<dbReference type="CDD" id="cd05904">
    <property type="entry name" value="4CL"/>
    <property type="match status" value="1"/>
</dbReference>
<dbReference type="GO" id="GO:0016405">
    <property type="term" value="F:CoA-ligase activity"/>
    <property type="evidence" value="ECO:0007669"/>
    <property type="project" value="TreeGrafter"/>
</dbReference>
<evidence type="ECO:0000313" key="8">
    <source>
        <dbReference type="Proteomes" id="UP001345219"/>
    </source>
</evidence>
<evidence type="ECO:0000256" key="3">
    <source>
        <dbReference type="SAM" id="MobiDB-lite"/>
    </source>
</evidence>
<feature type="transmembrane region" description="Helical" evidence="4">
    <location>
        <begin position="255"/>
        <end position="277"/>
    </location>
</feature>
<dbReference type="InterPro" id="IPR042099">
    <property type="entry name" value="ANL_N_sf"/>
</dbReference>
<gene>
    <name evidence="7" type="ORF">SAY87_031638</name>
</gene>
<dbReference type="EMBL" id="JAXIOK010000005">
    <property type="protein sequence ID" value="KAK4771106.1"/>
    <property type="molecule type" value="Genomic_DNA"/>
</dbReference>
<protein>
    <recommendedName>
        <fullName evidence="9">4-coumarate--CoA ligase</fullName>
    </recommendedName>
</protein>
<evidence type="ECO:0000256" key="2">
    <source>
        <dbReference type="ARBA" id="ARBA00022598"/>
    </source>
</evidence>